<organism evidence="2 4">
    <name type="scientific">Alkalihalobacillus alcalophilus ATCC 27647 = CGMCC 1.3604</name>
    <dbReference type="NCBI Taxonomy" id="1218173"/>
    <lineage>
        <taxon>Bacteria</taxon>
        <taxon>Bacillati</taxon>
        <taxon>Bacillota</taxon>
        <taxon>Bacilli</taxon>
        <taxon>Bacillales</taxon>
        <taxon>Bacillaceae</taxon>
        <taxon>Alkalihalobacillus</taxon>
    </lineage>
</organism>
<evidence type="ECO:0000313" key="3">
    <source>
        <dbReference type="EMBL" id="THG92379.1"/>
    </source>
</evidence>
<reference evidence="2" key="1">
    <citation type="journal article" date="2014" name="Genome Announc.">
        <title>Draft Genome Sequence of Bacillus alcalophilus AV1934, a Classic Alkaliphile Isolated from Human Feces in 1934.</title>
        <authorList>
            <person name="Attie O."/>
            <person name="Jayaprakash A."/>
            <person name="Shah H."/>
            <person name="Paulsen I.T."/>
            <person name="Morino M."/>
            <person name="Takahashi Y."/>
            <person name="Narumi I."/>
            <person name="Sachidanandam R."/>
            <person name="Satoh K."/>
            <person name="Ito M."/>
            <person name="Krulwich T.A."/>
        </authorList>
    </citation>
    <scope>NUCLEOTIDE SEQUENCE [LARGE SCALE GENOMIC DNA]</scope>
    <source>
        <strain evidence="2">AV1934</strain>
    </source>
</reference>
<dbReference type="EMBL" id="ALPT02000018">
    <property type="protein sequence ID" value="KGA97968.1"/>
    <property type="molecule type" value="Genomic_DNA"/>
</dbReference>
<evidence type="ECO:0000313" key="2">
    <source>
        <dbReference type="EMBL" id="KGA97968.1"/>
    </source>
</evidence>
<dbReference type="STRING" id="1218173.BALCAV_0207375"/>
<accession>A0A094WPL7</accession>
<keyword evidence="1" id="KW-1133">Transmembrane helix</keyword>
<name>A0A094WPL7_ALKAL</name>
<proteinExistence type="predicted"/>
<gene>
    <name evidence="3" type="ORF">AJ85_13145</name>
    <name evidence="2" type="ORF">BALCAV_0207375</name>
</gene>
<evidence type="ECO:0000313" key="5">
    <source>
        <dbReference type="Proteomes" id="UP000297014"/>
    </source>
</evidence>
<protein>
    <submittedName>
        <fullName evidence="2">Uncharacterized protein</fullName>
    </submittedName>
</protein>
<dbReference type="OrthoDB" id="2939647at2"/>
<keyword evidence="1" id="KW-0472">Membrane</keyword>
<comment type="caution">
    <text evidence="2">The sequence shown here is derived from an EMBL/GenBank/DDBJ whole genome shotgun (WGS) entry which is preliminary data.</text>
</comment>
<dbReference type="AlphaFoldDB" id="A0A094WPL7"/>
<reference evidence="3 5" key="2">
    <citation type="submission" date="2014-01" db="EMBL/GenBank/DDBJ databases">
        <title>Draft genome sequencing of Bacillus alcalophilus CGMCC 1.3604.</title>
        <authorList>
            <person name="Yang J."/>
            <person name="Diao L."/>
            <person name="Yang S."/>
        </authorList>
    </citation>
    <scope>NUCLEOTIDE SEQUENCE [LARGE SCALE GENOMIC DNA]</scope>
    <source>
        <strain evidence="3 5">CGMCC 1.3604</strain>
    </source>
</reference>
<keyword evidence="1" id="KW-0812">Transmembrane</keyword>
<dbReference type="Proteomes" id="UP000297014">
    <property type="component" value="Unassembled WGS sequence"/>
</dbReference>
<keyword evidence="4" id="KW-1185">Reference proteome</keyword>
<dbReference type="EMBL" id="JALP01000004">
    <property type="protein sequence ID" value="THG92379.1"/>
    <property type="molecule type" value="Genomic_DNA"/>
</dbReference>
<evidence type="ECO:0000313" key="4">
    <source>
        <dbReference type="Proteomes" id="UP000002754"/>
    </source>
</evidence>
<dbReference type="eggNOG" id="ENOG5032785">
    <property type="taxonomic scope" value="Bacteria"/>
</dbReference>
<sequence>MKWIDWVIVSLLLLIGLVCLSMSLTLTTDENFIISLLKICLWVGIPSLTIGLIFLLFKKRK</sequence>
<evidence type="ECO:0000256" key="1">
    <source>
        <dbReference type="SAM" id="Phobius"/>
    </source>
</evidence>
<dbReference type="Proteomes" id="UP000002754">
    <property type="component" value="Unassembled WGS sequence"/>
</dbReference>
<feature type="transmembrane region" description="Helical" evidence="1">
    <location>
        <begin position="33"/>
        <end position="57"/>
    </location>
</feature>
<dbReference type="RefSeq" id="WP_003322280.1">
    <property type="nucleotide sequence ID" value="NZ_JALP01000004.1"/>
</dbReference>